<name>A0AAN1XYP5_UNVUL</name>
<keyword evidence="3" id="KW-1185">Reference proteome</keyword>
<evidence type="ECO:0000313" key="3">
    <source>
        <dbReference type="Proteomes" id="UP001317532"/>
    </source>
</evidence>
<dbReference type="EMBL" id="AP025523">
    <property type="protein sequence ID" value="BDE07360.1"/>
    <property type="molecule type" value="Genomic_DNA"/>
</dbReference>
<dbReference type="KEGG" id="vab:WPS_26360"/>
<accession>A0AAN1XYP5</accession>
<protein>
    <recommendedName>
        <fullName evidence="1">HTH araC/xylS-type domain-containing protein</fullName>
    </recommendedName>
</protein>
<dbReference type="InterPro" id="IPR018060">
    <property type="entry name" value="HTH_AraC"/>
</dbReference>
<dbReference type="GO" id="GO:0043565">
    <property type="term" value="F:sequence-specific DNA binding"/>
    <property type="evidence" value="ECO:0007669"/>
    <property type="project" value="InterPro"/>
</dbReference>
<dbReference type="PROSITE" id="PS01124">
    <property type="entry name" value="HTH_ARAC_FAMILY_2"/>
    <property type="match status" value="1"/>
</dbReference>
<reference evidence="2 3" key="1">
    <citation type="journal article" date="2022" name="ISME Commun">
        <title>Vulcanimicrobium alpinus gen. nov. sp. nov., the first cultivated representative of the candidate phylum 'Eremiobacterota', is a metabolically versatile aerobic anoxygenic phototroph.</title>
        <authorList>
            <person name="Yabe S."/>
            <person name="Muto K."/>
            <person name="Abe K."/>
            <person name="Yokota A."/>
            <person name="Staudigel H."/>
            <person name="Tebo B.M."/>
        </authorList>
    </citation>
    <scope>NUCLEOTIDE SEQUENCE [LARGE SCALE GENOMIC DNA]</scope>
    <source>
        <strain evidence="2 3">WC8-2</strain>
    </source>
</reference>
<sequence length="277" mass="30343">MDFSGRGARLYVQLGHGDGERRRATVEGYGTPTAVERLIGSRMQGFTSVVRVERGDGFVQTPLGRIAIKAGDVLVMPAGDVVHGFYGPHRTETLALPVLIETGAVIRASELPRSLFELDDSRVLARLQYAPHDRAIRRSTHETVLARAIRTIAHDPWTARLSRIAHGLGYTTDGLTALMHRWTGNGFARWRDALAMASSRDVLATAPTVAAAARELAVDPHYLHRRFALAHGTTPLRWRASPTLPPDAIAHHWDAIGRFLFGHASPATVVRGDVARH</sequence>
<organism evidence="2 3">
    <name type="scientific">Vulcanimicrobium alpinum</name>
    <dbReference type="NCBI Taxonomy" id="3016050"/>
    <lineage>
        <taxon>Bacteria</taxon>
        <taxon>Bacillati</taxon>
        <taxon>Vulcanimicrobiota</taxon>
        <taxon>Vulcanimicrobiia</taxon>
        <taxon>Vulcanimicrobiales</taxon>
        <taxon>Vulcanimicrobiaceae</taxon>
        <taxon>Vulcanimicrobium</taxon>
    </lineage>
</organism>
<evidence type="ECO:0000259" key="1">
    <source>
        <dbReference type="PROSITE" id="PS01124"/>
    </source>
</evidence>
<dbReference type="RefSeq" id="WP_317994958.1">
    <property type="nucleotide sequence ID" value="NZ_AP025523.1"/>
</dbReference>
<evidence type="ECO:0000313" key="2">
    <source>
        <dbReference type="EMBL" id="BDE07360.1"/>
    </source>
</evidence>
<dbReference type="Proteomes" id="UP001317532">
    <property type="component" value="Chromosome"/>
</dbReference>
<dbReference type="Gene3D" id="1.10.10.60">
    <property type="entry name" value="Homeodomain-like"/>
    <property type="match status" value="1"/>
</dbReference>
<feature type="domain" description="HTH araC/xylS-type" evidence="1">
    <location>
        <begin position="142"/>
        <end position="241"/>
    </location>
</feature>
<dbReference type="GO" id="GO:0003700">
    <property type="term" value="F:DNA-binding transcription factor activity"/>
    <property type="evidence" value="ECO:0007669"/>
    <property type="project" value="InterPro"/>
</dbReference>
<dbReference type="AlphaFoldDB" id="A0AAN1XYP5"/>
<proteinExistence type="predicted"/>
<gene>
    <name evidence="2" type="ORF">WPS_26360</name>
</gene>